<keyword evidence="3" id="KW-1185">Reference proteome</keyword>
<gene>
    <name evidence="2" type="ORF">BCR32DRAFT_306565</name>
</gene>
<reference evidence="2 3" key="2">
    <citation type="submission" date="2016-08" db="EMBL/GenBank/DDBJ databases">
        <title>Pervasive Adenine N6-methylation of Active Genes in Fungi.</title>
        <authorList>
            <consortium name="DOE Joint Genome Institute"/>
            <person name="Mondo S.J."/>
            <person name="Dannebaum R.O."/>
            <person name="Kuo R.C."/>
            <person name="Labutti K."/>
            <person name="Haridas S."/>
            <person name="Kuo A."/>
            <person name="Salamov A."/>
            <person name="Ahrendt S.R."/>
            <person name="Lipzen A."/>
            <person name="Sullivan W."/>
            <person name="Andreopoulos W.B."/>
            <person name="Clum A."/>
            <person name="Lindquist E."/>
            <person name="Daum C."/>
            <person name="Ramamoorthy G.K."/>
            <person name="Gryganskyi A."/>
            <person name="Culley D."/>
            <person name="Magnuson J.K."/>
            <person name="James T.Y."/>
            <person name="O'Malley M.A."/>
            <person name="Stajich J.E."/>
            <person name="Spatafora J.W."/>
            <person name="Visel A."/>
            <person name="Grigoriev I.V."/>
        </authorList>
    </citation>
    <scope>NUCLEOTIDE SEQUENCE [LARGE SCALE GENOMIC DNA]</scope>
    <source>
        <strain evidence="2 3">S4</strain>
    </source>
</reference>
<sequence length="178" mass="20562">LKNENIEVFILFKEFVENNPSLEFELRKENVQHMPNLTYDSSSLKCFDDGVFRDRPFNSELIEVRLRSTVKPCSDSNNNQTIITIPSNPPPNNSSIVYINDKNIFISNTTNNNPLLQNSTQIALPFENEIGSPFSLPNFNDIDNDNTNNNNNNNNNNKNIKKKKKKVLIINFMFFIFI</sequence>
<protein>
    <submittedName>
        <fullName evidence="2">Uncharacterized protein</fullName>
    </submittedName>
</protein>
<accession>A0A1Y1VTY4</accession>
<dbReference type="Proteomes" id="UP000193944">
    <property type="component" value="Unassembled WGS sequence"/>
</dbReference>
<dbReference type="EMBL" id="MCFG01000501">
    <property type="protein sequence ID" value="ORX64750.1"/>
    <property type="molecule type" value="Genomic_DNA"/>
</dbReference>
<proteinExistence type="predicted"/>
<organism evidence="2 3">
    <name type="scientific">Anaeromyces robustus</name>
    <dbReference type="NCBI Taxonomy" id="1754192"/>
    <lineage>
        <taxon>Eukaryota</taxon>
        <taxon>Fungi</taxon>
        <taxon>Fungi incertae sedis</taxon>
        <taxon>Chytridiomycota</taxon>
        <taxon>Chytridiomycota incertae sedis</taxon>
        <taxon>Neocallimastigomycetes</taxon>
        <taxon>Neocallimastigales</taxon>
        <taxon>Neocallimastigaceae</taxon>
        <taxon>Anaeromyces</taxon>
    </lineage>
</organism>
<feature type="region of interest" description="Disordered" evidence="1">
    <location>
        <begin position="137"/>
        <end position="159"/>
    </location>
</feature>
<reference evidence="2 3" key="1">
    <citation type="submission" date="2016-08" db="EMBL/GenBank/DDBJ databases">
        <title>A Parts List for Fungal Cellulosomes Revealed by Comparative Genomics.</title>
        <authorList>
            <consortium name="DOE Joint Genome Institute"/>
            <person name="Haitjema C.H."/>
            <person name="Gilmore S.P."/>
            <person name="Henske J.K."/>
            <person name="Solomon K.V."/>
            <person name="De Groot R."/>
            <person name="Kuo A."/>
            <person name="Mondo S.J."/>
            <person name="Salamov A.A."/>
            <person name="Labutti K."/>
            <person name="Zhao Z."/>
            <person name="Chiniquy J."/>
            <person name="Barry K."/>
            <person name="Brewer H.M."/>
            <person name="Purvine S.O."/>
            <person name="Wright A.T."/>
            <person name="Boxma B."/>
            <person name="Van Alen T."/>
            <person name="Hackstein J.H."/>
            <person name="Baker S.E."/>
            <person name="Grigoriev I.V."/>
            <person name="O'Malley M.A."/>
        </authorList>
    </citation>
    <scope>NUCLEOTIDE SEQUENCE [LARGE SCALE GENOMIC DNA]</scope>
    <source>
        <strain evidence="2 3">S4</strain>
    </source>
</reference>
<evidence type="ECO:0000313" key="3">
    <source>
        <dbReference type="Proteomes" id="UP000193944"/>
    </source>
</evidence>
<feature type="compositionally biased region" description="Low complexity" evidence="1">
    <location>
        <begin position="138"/>
        <end position="158"/>
    </location>
</feature>
<feature type="non-terminal residue" evidence="2">
    <location>
        <position position="1"/>
    </location>
</feature>
<evidence type="ECO:0000256" key="1">
    <source>
        <dbReference type="SAM" id="MobiDB-lite"/>
    </source>
</evidence>
<comment type="caution">
    <text evidence="2">The sequence shown here is derived from an EMBL/GenBank/DDBJ whole genome shotgun (WGS) entry which is preliminary data.</text>
</comment>
<evidence type="ECO:0000313" key="2">
    <source>
        <dbReference type="EMBL" id="ORX64750.1"/>
    </source>
</evidence>
<dbReference type="AlphaFoldDB" id="A0A1Y1VTY4"/>
<name>A0A1Y1VTY4_9FUNG</name>